<comment type="cofactor">
    <cofactor evidence="1">
        <name>Mg(2+)</name>
        <dbReference type="ChEBI" id="CHEBI:18420"/>
    </cofactor>
</comment>
<dbReference type="GO" id="GO:0006753">
    <property type="term" value="P:nucleoside phosphate metabolic process"/>
    <property type="evidence" value="ECO:0007669"/>
    <property type="project" value="TreeGrafter"/>
</dbReference>
<evidence type="ECO:0000313" key="5">
    <source>
        <dbReference type="Proteomes" id="UP000679179"/>
    </source>
</evidence>
<dbReference type="Pfam" id="PF00293">
    <property type="entry name" value="NUDIX"/>
    <property type="match status" value="1"/>
</dbReference>
<feature type="domain" description="Nudix hydrolase" evidence="3">
    <location>
        <begin position="40"/>
        <end position="169"/>
    </location>
</feature>
<gene>
    <name evidence="4" type="primary">nudF</name>
    <name evidence="4" type="ORF">CPJCM30710_05990</name>
</gene>
<evidence type="ECO:0000259" key="3">
    <source>
        <dbReference type="PROSITE" id="PS51462"/>
    </source>
</evidence>
<evidence type="ECO:0000256" key="2">
    <source>
        <dbReference type="ARBA" id="ARBA00022801"/>
    </source>
</evidence>
<proteinExistence type="predicted"/>
<name>A0A919VKU7_9CLOT</name>
<comment type="caution">
    <text evidence="4">The sequence shown here is derived from an EMBL/GenBank/DDBJ whole genome shotgun (WGS) entry which is preliminary data.</text>
</comment>
<dbReference type="InterPro" id="IPR000086">
    <property type="entry name" value="NUDIX_hydrolase_dom"/>
</dbReference>
<protein>
    <submittedName>
        <fullName evidence="4">ADP-ribose pyrophosphatase</fullName>
    </submittedName>
</protein>
<keyword evidence="5" id="KW-1185">Reference proteome</keyword>
<dbReference type="FunFam" id="3.90.79.10:FF:000024">
    <property type="entry name" value="ADP-ribose pyrophosphatase"/>
    <property type="match status" value="1"/>
</dbReference>
<sequence>MEDLYEKTIKEELVYQGDYLTIVNSIVELPNGKQAKRDMIRHPGAVAILAFIDDDKILMVEQFRKPVEKILLEIPAGKINIGEDPLQCAKRELEEETGYKSDSFVYLGKFAPAPGFCDEYIHLFKATKLASGKACFDDDEFINVKIYSIKEIKNMIKEGKIEDAKTMASLIYIS</sequence>
<accession>A0A919VKU7</accession>
<dbReference type="AlphaFoldDB" id="A0A919VKU7"/>
<dbReference type="PANTHER" id="PTHR11839:SF18">
    <property type="entry name" value="NUDIX HYDROLASE DOMAIN-CONTAINING PROTEIN"/>
    <property type="match status" value="1"/>
</dbReference>
<dbReference type="Gene3D" id="3.90.79.10">
    <property type="entry name" value="Nucleoside Triphosphate Pyrophosphohydrolase"/>
    <property type="match status" value="1"/>
</dbReference>
<evidence type="ECO:0000313" key="4">
    <source>
        <dbReference type="EMBL" id="GIM27933.1"/>
    </source>
</evidence>
<dbReference type="InterPro" id="IPR015797">
    <property type="entry name" value="NUDIX_hydrolase-like_dom_sf"/>
</dbReference>
<dbReference type="GO" id="GO:0019693">
    <property type="term" value="P:ribose phosphate metabolic process"/>
    <property type="evidence" value="ECO:0007669"/>
    <property type="project" value="TreeGrafter"/>
</dbReference>
<reference evidence="4" key="1">
    <citation type="submission" date="2021-03" db="EMBL/GenBank/DDBJ databases">
        <title>Taxonomic study of Clostridium polyendosporum from meadow-gley soil under rice.</title>
        <authorList>
            <person name="Kobayashi H."/>
            <person name="Tanizawa Y."/>
            <person name="Yagura M."/>
        </authorList>
    </citation>
    <scope>NUCLEOTIDE SEQUENCE</scope>
    <source>
        <strain evidence="4">JCM 30710</strain>
    </source>
</reference>
<evidence type="ECO:0000256" key="1">
    <source>
        <dbReference type="ARBA" id="ARBA00001946"/>
    </source>
</evidence>
<dbReference type="GO" id="GO:0016787">
    <property type="term" value="F:hydrolase activity"/>
    <property type="evidence" value="ECO:0007669"/>
    <property type="project" value="UniProtKB-KW"/>
</dbReference>
<dbReference type="InterPro" id="IPR020084">
    <property type="entry name" value="NUDIX_hydrolase_CS"/>
</dbReference>
<dbReference type="SUPFAM" id="SSF55811">
    <property type="entry name" value="Nudix"/>
    <property type="match status" value="1"/>
</dbReference>
<dbReference type="PROSITE" id="PS51462">
    <property type="entry name" value="NUDIX"/>
    <property type="match status" value="1"/>
</dbReference>
<dbReference type="Proteomes" id="UP000679179">
    <property type="component" value="Unassembled WGS sequence"/>
</dbReference>
<dbReference type="CDD" id="cd03424">
    <property type="entry name" value="NUDIX_ADPRase_Nudt5_UGPPase_Nudt14"/>
    <property type="match status" value="1"/>
</dbReference>
<dbReference type="GO" id="GO:0005829">
    <property type="term" value="C:cytosol"/>
    <property type="evidence" value="ECO:0007669"/>
    <property type="project" value="TreeGrafter"/>
</dbReference>
<organism evidence="4 5">
    <name type="scientific">Clostridium polyendosporum</name>
    <dbReference type="NCBI Taxonomy" id="69208"/>
    <lineage>
        <taxon>Bacteria</taxon>
        <taxon>Bacillati</taxon>
        <taxon>Bacillota</taxon>
        <taxon>Clostridia</taxon>
        <taxon>Eubacteriales</taxon>
        <taxon>Clostridiaceae</taxon>
        <taxon>Clostridium</taxon>
    </lineage>
</organism>
<dbReference type="PROSITE" id="PS00893">
    <property type="entry name" value="NUDIX_BOX"/>
    <property type="match status" value="1"/>
</dbReference>
<dbReference type="RefSeq" id="WP_212902683.1">
    <property type="nucleotide sequence ID" value="NZ_BOPZ01000003.1"/>
</dbReference>
<dbReference type="PANTHER" id="PTHR11839">
    <property type="entry name" value="UDP/ADP-SUGAR PYROPHOSPHATASE"/>
    <property type="match status" value="1"/>
</dbReference>
<keyword evidence="2" id="KW-0378">Hydrolase</keyword>
<dbReference type="EMBL" id="BOPZ01000003">
    <property type="protein sequence ID" value="GIM27933.1"/>
    <property type="molecule type" value="Genomic_DNA"/>
</dbReference>